<evidence type="ECO:0000256" key="5">
    <source>
        <dbReference type="ARBA" id="ARBA00022833"/>
    </source>
</evidence>
<evidence type="ECO:0000259" key="8">
    <source>
        <dbReference type="PROSITE" id="PS50157"/>
    </source>
</evidence>
<dbReference type="InterPro" id="IPR050331">
    <property type="entry name" value="Zinc_finger"/>
</dbReference>
<dbReference type="Pfam" id="PF12874">
    <property type="entry name" value="zf-met"/>
    <property type="match status" value="1"/>
</dbReference>
<dbReference type="HOGENOM" id="CLU_040464_0_0_1"/>
<keyword evidence="2" id="KW-0479">Metal-binding</keyword>
<protein>
    <submittedName>
        <fullName evidence="9">GH16607</fullName>
    </submittedName>
</protein>
<comment type="subcellular location">
    <subcellularLocation>
        <location evidence="1">Nucleus</location>
    </subcellularLocation>
</comment>
<dbReference type="PANTHER" id="PTHR16515:SF66">
    <property type="entry name" value="C2H2-TYPE DOMAIN-CONTAINING PROTEIN"/>
    <property type="match status" value="1"/>
</dbReference>
<dbReference type="SUPFAM" id="SSF57667">
    <property type="entry name" value="beta-beta-alpha zinc fingers"/>
    <property type="match status" value="3"/>
</dbReference>
<sequence length="602" mass="68080">MNRCPRCNCEATGQNRLVTDSCGHSKCRACLLADISDCLECQLLTRRIPVATDAAAQSAENATTIVAGVASDNHISSTGQGWHCTVCNKSLRSRTQQYYHRSCGNELLKKFHCALCSRRHMRAHKPHAFGCPDCPRLFHNQSALTAHAVLHSGDSLPFKCETCSKHYLTKANLKQHQLKHDLNSTRHSCPVCSKSFLRQSTLRLHQQRHVKRARRACSQCQKTFNDVDALTRHMKQHTATQSYRCTLCEVTVNRRDNMLRHLRSMHPGVQFDAGVLIIDAASSDQLTSAPASTSAQNVRYNSVIQSVGNVQPVFIPQQPQVTLESPAADAPLVDQMQKENVKLYRKIILDLDNEEYSNELSNELDMDATTPAPDGEEQQVLQQPQLFDMWHEQTEVEALDEIYKLTAGAAGQRNWRKLLTLGDTLDKQLKRKLLWIWPTALDLRKCNEMLLEFGIHQVLSIGCGSGLLEWLLAAAGEQKLHIYGLERDPSWWRSNYAMRSFIPLNYVEDANSQLDAQFLSSCCSQSPPGALLFCYFNNRGAFEEYLSAFRGKWLILIGPEPSLGIHTDPNPLEPQLSTEKWALRKLINWTEHNLVAFYERLT</sequence>
<dbReference type="InParanoid" id="B4JU45"/>
<dbReference type="eggNOG" id="KOG1721">
    <property type="taxonomic scope" value="Eukaryota"/>
</dbReference>
<dbReference type="InterPro" id="IPR036236">
    <property type="entry name" value="Znf_C2H2_sf"/>
</dbReference>
<dbReference type="GO" id="GO:0010468">
    <property type="term" value="P:regulation of gene expression"/>
    <property type="evidence" value="ECO:0007669"/>
    <property type="project" value="TreeGrafter"/>
</dbReference>
<dbReference type="SMART" id="SM00355">
    <property type="entry name" value="ZnF_C2H2"/>
    <property type="match status" value="6"/>
</dbReference>
<dbReference type="Pfam" id="PF00096">
    <property type="entry name" value="zf-C2H2"/>
    <property type="match status" value="1"/>
</dbReference>
<feature type="domain" description="C2H2-type" evidence="8">
    <location>
        <begin position="187"/>
        <end position="214"/>
    </location>
</feature>
<dbReference type="SMR" id="B4JU45"/>
<name>B4JU45_DROGR</name>
<evidence type="ECO:0000256" key="1">
    <source>
        <dbReference type="ARBA" id="ARBA00004123"/>
    </source>
</evidence>
<evidence type="ECO:0000313" key="9">
    <source>
        <dbReference type="EMBL" id="EDV91015.1"/>
    </source>
</evidence>
<dbReference type="InterPro" id="IPR029063">
    <property type="entry name" value="SAM-dependent_MTases_sf"/>
</dbReference>
<reference evidence="9 10" key="1">
    <citation type="journal article" date="2007" name="Nature">
        <title>Evolution of genes and genomes on the Drosophila phylogeny.</title>
        <authorList>
            <consortium name="Drosophila 12 Genomes Consortium"/>
            <person name="Clark A.G."/>
            <person name="Eisen M.B."/>
            <person name="Smith D.R."/>
            <person name="Bergman C.M."/>
            <person name="Oliver B."/>
            <person name="Markow T.A."/>
            <person name="Kaufman T.C."/>
            <person name="Kellis M."/>
            <person name="Gelbart W."/>
            <person name="Iyer V.N."/>
            <person name="Pollard D.A."/>
            <person name="Sackton T.B."/>
            <person name="Larracuente A.M."/>
            <person name="Singh N.D."/>
            <person name="Abad J.P."/>
            <person name="Abt D.N."/>
            <person name="Adryan B."/>
            <person name="Aguade M."/>
            <person name="Akashi H."/>
            <person name="Anderson W.W."/>
            <person name="Aquadro C.F."/>
            <person name="Ardell D.H."/>
            <person name="Arguello R."/>
            <person name="Artieri C.G."/>
            <person name="Barbash D.A."/>
            <person name="Barker D."/>
            <person name="Barsanti P."/>
            <person name="Batterham P."/>
            <person name="Batzoglou S."/>
            <person name="Begun D."/>
            <person name="Bhutkar A."/>
            <person name="Blanco E."/>
            <person name="Bosak S.A."/>
            <person name="Bradley R.K."/>
            <person name="Brand A.D."/>
            <person name="Brent M.R."/>
            <person name="Brooks A.N."/>
            <person name="Brown R.H."/>
            <person name="Butlin R.K."/>
            <person name="Caggese C."/>
            <person name="Calvi B.R."/>
            <person name="Bernardo de Carvalho A."/>
            <person name="Caspi A."/>
            <person name="Castrezana S."/>
            <person name="Celniker S.E."/>
            <person name="Chang J.L."/>
            <person name="Chapple C."/>
            <person name="Chatterji S."/>
            <person name="Chinwalla A."/>
            <person name="Civetta A."/>
            <person name="Clifton S.W."/>
            <person name="Comeron J.M."/>
            <person name="Costello J.C."/>
            <person name="Coyne J.A."/>
            <person name="Daub J."/>
            <person name="David R.G."/>
            <person name="Delcher A.L."/>
            <person name="Delehaunty K."/>
            <person name="Do C.B."/>
            <person name="Ebling H."/>
            <person name="Edwards K."/>
            <person name="Eickbush T."/>
            <person name="Evans J.D."/>
            <person name="Filipski A."/>
            <person name="Findeiss S."/>
            <person name="Freyhult E."/>
            <person name="Fulton L."/>
            <person name="Fulton R."/>
            <person name="Garcia A.C."/>
            <person name="Gardiner A."/>
            <person name="Garfield D.A."/>
            <person name="Garvin B.E."/>
            <person name="Gibson G."/>
            <person name="Gilbert D."/>
            <person name="Gnerre S."/>
            <person name="Godfrey J."/>
            <person name="Good R."/>
            <person name="Gotea V."/>
            <person name="Gravely B."/>
            <person name="Greenberg A.J."/>
            <person name="Griffiths-Jones S."/>
            <person name="Gross S."/>
            <person name="Guigo R."/>
            <person name="Gustafson E.A."/>
            <person name="Haerty W."/>
            <person name="Hahn M.W."/>
            <person name="Halligan D.L."/>
            <person name="Halpern A.L."/>
            <person name="Halter G.M."/>
            <person name="Han M.V."/>
            <person name="Heger A."/>
            <person name="Hillier L."/>
            <person name="Hinrichs A.S."/>
            <person name="Holmes I."/>
            <person name="Hoskins R.A."/>
            <person name="Hubisz M.J."/>
            <person name="Hultmark D."/>
            <person name="Huntley M.A."/>
            <person name="Jaffe D.B."/>
            <person name="Jagadeeshan S."/>
            <person name="Jeck W.R."/>
            <person name="Johnson J."/>
            <person name="Jones C.D."/>
            <person name="Jordan W.C."/>
            <person name="Karpen G.H."/>
            <person name="Kataoka E."/>
            <person name="Keightley P.D."/>
            <person name="Kheradpour P."/>
            <person name="Kirkness E.F."/>
            <person name="Koerich L.B."/>
            <person name="Kristiansen K."/>
            <person name="Kudrna D."/>
            <person name="Kulathinal R.J."/>
            <person name="Kumar S."/>
            <person name="Kwok R."/>
            <person name="Lander E."/>
            <person name="Langley C.H."/>
            <person name="Lapoint R."/>
            <person name="Lazzaro B.P."/>
            <person name="Lee S.J."/>
            <person name="Levesque L."/>
            <person name="Li R."/>
            <person name="Lin C.F."/>
            <person name="Lin M.F."/>
            <person name="Lindblad-Toh K."/>
            <person name="Llopart A."/>
            <person name="Long M."/>
            <person name="Low L."/>
            <person name="Lozovsky E."/>
            <person name="Lu J."/>
            <person name="Luo M."/>
            <person name="Machado C.A."/>
            <person name="Makalowski W."/>
            <person name="Marzo M."/>
            <person name="Matsuda M."/>
            <person name="Matzkin L."/>
            <person name="McAllister B."/>
            <person name="McBride C.S."/>
            <person name="McKernan B."/>
            <person name="McKernan K."/>
            <person name="Mendez-Lago M."/>
            <person name="Minx P."/>
            <person name="Mollenhauer M.U."/>
            <person name="Montooth K."/>
            <person name="Mount S.M."/>
            <person name="Mu X."/>
            <person name="Myers E."/>
            <person name="Negre B."/>
            <person name="Newfeld S."/>
            <person name="Nielsen R."/>
            <person name="Noor M.A."/>
            <person name="O'Grady P."/>
            <person name="Pachter L."/>
            <person name="Papaceit M."/>
            <person name="Parisi M.J."/>
            <person name="Parisi M."/>
            <person name="Parts L."/>
            <person name="Pedersen J.S."/>
            <person name="Pesole G."/>
            <person name="Phillippy A.M."/>
            <person name="Ponting C.P."/>
            <person name="Pop M."/>
            <person name="Porcelli D."/>
            <person name="Powell J.R."/>
            <person name="Prohaska S."/>
            <person name="Pruitt K."/>
            <person name="Puig M."/>
            <person name="Quesneville H."/>
            <person name="Ram K.R."/>
            <person name="Rand D."/>
            <person name="Rasmussen M.D."/>
            <person name="Reed L.K."/>
            <person name="Reenan R."/>
            <person name="Reily A."/>
            <person name="Remington K.A."/>
            <person name="Rieger T.T."/>
            <person name="Ritchie M.G."/>
            <person name="Robin C."/>
            <person name="Rogers Y.H."/>
            <person name="Rohde C."/>
            <person name="Rozas J."/>
            <person name="Rubenfield M.J."/>
            <person name="Ruiz A."/>
            <person name="Russo S."/>
            <person name="Salzberg S.L."/>
            <person name="Sanchez-Gracia A."/>
            <person name="Saranga D.J."/>
            <person name="Sato H."/>
            <person name="Schaeffer S.W."/>
            <person name="Schatz M.C."/>
            <person name="Schlenke T."/>
            <person name="Schwartz R."/>
            <person name="Segarra C."/>
            <person name="Singh R.S."/>
            <person name="Sirot L."/>
            <person name="Sirota M."/>
            <person name="Sisneros N.B."/>
            <person name="Smith C.D."/>
            <person name="Smith T.F."/>
            <person name="Spieth J."/>
            <person name="Stage D.E."/>
            <person name="Stark A."/>
            <person name="Stephan W."/>
            <person name="Strausberg R.L."/>
            <person name="Strempel S."/>
            <person name="Sturgill D."/>
            <person name="Sutton G."/>
            <person name="Sutton G.G."/>
            <person name="Tao W."/>
            <person name="Teichmann S."/>
            <person name="Tobari Y.N."/>
            <person name="Tomimura Y."/>
            <person name="Tsolas J.M."/>
            <person name="Valente V.L."/>
            <person name="Venter E."/>
            <person name="Venter J.C."/>
            <person name="Vicario S."/>
            <person name="Vieira F.G."/>
            <person name="Vilella A.J."/>
            <person name="Villasante A."/>
            <person name="Walenz B."/>
            <person name="Wang J."/>
            <person name="Wasserman M."/>
            <person name="Watts T."/>
            <person name="Wilson D."/>
            <person name="Wilson R.K."/>
            <person name="Wing R.A."/>
            <person name="Wolfner M.F."/>
            <person name="Wong A."/>
            <person name="Wong G.K."/>
            <person name="Wu C.I."/>
            <person name="Wu G."/>
            <person name="Yamamoto D."/>
            <person name="Yang H.P."/>
            <person name="Yang S.P."/>
            <person name="Yorke J.A."/>
            <person name="Yoshida K."/>
            <person name="Zdobnov E."/>
            <person name="Zhang P."/>
            <person name="Zhang Y."/>
            <person name="Zimin A.V."/>
            <person name="Baldwin J."/>
            <person name="Abdouelleil A."/>
            <person name="Abdulkadir J."/>
            <person name="Abebe A."/>
            <person name="Abera B."/>
            <person name="Abreu J."/>
            <person name="Acer S.C."/>
            <person name="Aftuck L."/>
            <person name="Alexander A."/>
            <person name="An P."/>
            <person name="Anderson E."/>
            <person name="Anderson S."/>
            <person name="Arachi H."/>
            <person name="Azer M."/>
            <person name="Bachantsang P."/>
            <person name="Barry A."/>
            <person name="Bayul T."/>
            <person name="Berlin A."/>
            <person name="Bessette D."/>
            <person name="Bloom T."/>
            <person name="Blye J."/>
            <person name="Boguslavskiy L."/>
            <person name="Bonnet C."/>
            <person name="Boukhgalter B."/>
            <person name="Bourzgui I."/>
            <person name="Brown A."/>
            <person name="Cahill P."/>
            <person name="Channer S."/>
            <person name="Cheshatsang Y."/>
            <person name="Chuda L."/>
            <person name="Citroen M."/>
            <person name="Collymore A."/>
            <person name="Cooke P."/>
            <person name="Costello M."/>
            <person name="D'Aco K."/>
            <person name="Daza R."/>
            <person name="De Haan G."/>
            <person name="DeGray S."/>
            <person name="DeMaso C."/>
            <person name="Dhargay N."/>
            <person name="Dooley K."/>
            <person name="Dooley E."/>
            <person name="Doricent M."/>
            <person name="Dorje P."/>
            <person name="Dorjee K."/>
            <person name="Dupes A."/>
            <person name="Elong R."/>
            <person name="Falk J."/>
            <person name="Farina A."/>
            <person name="Faro S."/>
            <person name="Ferguson D."/>
            <person name="Fisher S."/>
            <person name="Foley C.D."/>
            <person name="Franke A."/>
            <person name="Friedrich D."/>
            <person name="Gadbois L."/>
            <person name="Gearin G."/>
            <person name="Gearin C.R."/>
            <person name="Giannoukos G."/>
            <person name="Goode T."/>
            <person name="Graham J."/>
            <person name="Grandbois E."/>
            <person name="Grewal S."/>
            <person name="Gyaltsen K."/>
            <person name="Hafez N."/>
            <person name="Hagos B."/>
            <person name="Hall J."/>
            <person name="Henson C."/>
            <person name="Hollinger A."/>
            <person name="Honan T."/>
            <person name="Huard M.D."/>
            <person name="Hughes L."/>
            <person name="Hurhula B."/>
            <person name="Husby M.E."/>
            <person name="Kamat A."/>
            <person name="Kanga B."/>
            <person name="Kashin S."/>
            <person name="Khazanovich D."/>
            <person name="Kisner P."/>
            <person name="Lance K."/>
            <person name="Lara M."/>
            <person name="Lee W."/>
            <person name="Lennon N."/>
            <person name="Letendre F."/>
            <person name="LeVine R."/>
            <person name="Lipovsky A."/>
            <person name="Liu X."/>
            <person name="Liu J."/>
            <person name="Liu S."/>
            <person name="Lokyitsang T."/>
            <person name="Lokyitsang Y."/>
            <person name="Lubonja R."/>
            <person name="Lui A."/>
            <person name="MacDonald P."/>
            <person name="Magnisalis V."/>
            <person name="Maru K."/>
            <person name="Matthews C."/>
            <person name="McCusker W."/>
            <person name="McDonough S."/>
            <person name="Mehta T."/>
            <person name="Meldrim J."/>
            <person name="Meneus L."/>
            <person name="Mihai O."/>
            <person name="Mihalev A."/>
            <person name="Mihova T."/>
            <person name="Mittelman R."/>
            <person name="Mlenga V."/>
            <person name="Montmayeur A."/>
            <person name="Mulrain L."/>
            <person name="Navidi A."/>
            <person name="Naylor J."/>
            <person name="Negash T."/>
            <person name="Nguyen T."/>
            <person name="Nguyen N."/>
            <person name="Nicol R."/>
            <person name="Norbu C."/>
            <person name="Norbu N."/>
            <person name="Novod N."/>
            <person name="O'Neill B."/>
            <person name="Osman S."/>
            <person name="Markiewicz E."/>
            <person name="Oyono O.L."/>
            <person name="Patti C."/>
            <person name="Phunkhang P."/>
            <person name="Pierre F."/>
            <person name="Priest M."/>
            <person name="Raghuraman S."/>
            <person name="Rege F."/>
            <person name="Reyes R."/>
            <person name="Rise C."/>
            <person name="Rogov P."/>
            <person name="Ross K."/>
            <person name="Ryan E."/>
            <person name="Settipalli S."/>
            <person name="Shea T."/>
            <person name="Sherpa N."/>
            <person name="Shi L."/>
            <person name="Shih D."/>
            <person name="Sparrow T."/>
            <person name="Spaulding J."/>
            <person name="Stalker J."/>
            <person name="Stange-Thomann N."/>
            <person name="Stavropoulos S."/>
            <person name="Stone C."/>
            <person name="Strader C."/>
            <person name="Tesfaye S."/>
            <person name="Thomson T."/>
            <person name="Thoulutsang Y."/>
            <person name="Thoulutsang D."/>
            <person name="Topham K."/>
            <person name="Topping I."/>
            <person name="Tsamla T."/>
            <person name="Vassiliev H."/>
            <person name="Vo A."/>
            <person name="Wangchuk T."/>
            <person name="Wangdi T."/>
            <person name="Weiand M."/>
            <person name="Wilkinson J."/>
            <person name="Wilson A."/>
            <person name="Yadav S."/>
            <person name="Young G."/>
            <person name="Yu Q."/>
            <person name="Zembek L."/>
            <person name="Zhong D."/>
            <person name="Zimmer A."/>
            <person name="Zwirko Z."/>
            <person name="Jaffe D.B."/>
            <person name="Alvarez P."/>
            <person name="Brockman W."/>
            <person name="Butler J."/>
            <person name="Chin C."/>
            <person name="Gnerre S."/>
            <person name="Grabherr M."/>
            <person name="Kleber M."/>
            <person name="Mauceli E."/>
            <person name="MacCallum I."/>
        </authorList>
    </citation>
    <scope>NUCLEOTIDE SEQUENCE [LARGE SCALE GENOMIC DNA]</scope>
    <source>
        <strain evidence="10">Tucson 15287-2541.00</strain>
    </source>
</reference>
<dbReference type="EMBL" id="CH916374">
    <property type="protein sequence ID" value="EDV91015.1"/>
    <property type="molecule type" value="Genomic_DNA"/>
</dbReference>
<dbReference type="PROSITE" id="PS00028">
    <property type="entry name" value="ZINC_FINGER_C2H2_1"/>
    <property type="match status" value="5"/>
</dbReference>
<gene>
    <name evidence="9" type="primary">Dgri\GH16607</name>
    <name evidence="9" type="ORF">Dgri_GH16607</name>
</gene>
<keyword evidence="4 7" id="KW-0863">Zinc-finger</keyword>
<evidence type="ECO:0000313" key="10">
    <source>
        <dbReference type="Proteomes" id="UP000001070"/>
    </source>
</evidence>
<keyword evidence="5" id="KW-0862">Zinc</keyword>
<dbReference type="Gene3D" id="3.30.160.60">
    <property type="entry name" value="Classic Zinc Finger"/>
    <property type="match status" value="2"/>
</dbReference>
<evidence type="ECO:0000256" key="7">
    <source>
        <dbReference type="PROSITE-ProRule" id="PRU00042"/>
    </source>
</evidence>
<feature type="domain" description="C2H2-type" evidence="8">
    <location>
        <begin position="158"/>
        <end position="185"/>
    </location>
</feature>
<evidence type="ECO:0000256" key="6">
    <source>
        <dbReference type="ARBA" id="ARBA00023242"/>
    </source>
</evidence>
<evidence type="ECO:0000256" key="3">
    <source>
        <dbReference type="ARBA" id="ARBA00022737"/>
    </source>
</evidence>
<dbReference type="InterPro" id="IPR013087">
    <property type="entry name" value="Znf_C2H2_type"/>
</dbReference>
<evidence type="ECO:0000256" key="4">
    <source>
        <dbReference type="ARBA" id="ARBA00022771"/>
    </source>
</evidence>
<keyword evidence="6" id="KW-0539">Nucleus</keyword>
<dbReference type="GO" id="GO:0008270">
    <property type="term" value="F:zinc ion binding"/>
    <property type="evidence" value="ECO:0007669"/>
    <property type="project" value="UniProtKB-KW"/>
</dbReference>
<keyword evidence="3" id="KW-0677">Repeat</keyword>
<keyword evidence="10" id="KW-1185">Reference proteome</keyword>
<dbReference type="OMA" id="CEATGQN"/>
<dbReference type="PhylomeDB" id="B4JU45"/>
<dbReference type="OrthoDB" id="6077919at2759"/>
<feature type="domain" description="C2H2-type" evidence="8">
    <location>
        <begin position="243"/>
        <end position="271"/>
    </location>
</feature>
<dbReference type="Pfam" id="PF13894">
    <property type="entry name" value="zf-C2H2_4"/>
    <property type="match status" value="1"/>
</dbReference>
<dbReference type="PROSITE" id="PS50157">
    <property type="entry name" value="ZINC_FINGER_C2H2_2"/>
    <property type="match status" value="5"/>
</dbReference>
<proteinExistence type="predicted"/>
<dbReference type="SUPFAM" id="SSF53335">
    <property type="entry name" value="S-adenosyl-L-methionine-dependent methyltransferases"/>
    <property type="match status" value="1"/>
</dbReference>
<accession>B4JU45</accession>
<evidence type="ECO:0000256" key="2">
    <source>
        <dbReference type="ARBA" id="ARBA00022723"/>
    </source>
</evidence>
<feature type="domain" description="C2H2-type" evidence="8">
    <location>
        <begin position="215"/>
        <end position="242"/>
    </location>
</feature>
<organism evidence="10">
    <name type="scientific">Drosophila grimshawi</name>
    <name type="common">Hawaiian fruit fly</name>
    <name type="synonym">Idiomyia grimshawi</name>
    <dbReference type="NCBI Taxonomy" id="7222"/>
    <lineage>
        <taxon>Eukaryota</taxon>
        <taxon>Metazoa</taxon>
        <taxon>Ecdysozoa</taxon>
        <taxon>Arthropoda</taxon>
        <taxon>Hexapoda</taxon>
        <taxon>Insecta</taxon>
        <taxon>Pterygota</taxon>
        <taxon>Neoptera</taxon>
        <taxon>Endopterygota</taxon>
        <taxon>Diptera</taxon>
        <taxon>Brachycera</taxon>
        <taxon>Muscomorpha</taxon>
        <taxon>Ephydroidea</taxon>
        <taxon>Drosophilidae</taxon>
        <taxon>Drosophila</taxon>
        <taxon>Hawaiian Drosophila</taxon>
    </lineage>
</organism>
<dbReference type="PANTHER" id="PTHR16515">
    <property type="entry name" value="PR DOMAIN ZINC FINGER PROTEIN"/>
    <property type="match status" value="1"/>
</dbReference>
<dbReference type="AlphaFoldDB" id="B4JU45"/>
<feature type="domain" description="C2H2-type" evidence="8">
    <location>
        <begin position="129"/>
        <end position="156"/>
    </location>
</feature>
<dbReference type="Proteomes" id="UP000001070">
    <property type="component" value="Unassembled WGS sequence"/>
</dbReference>
<dbReference type="GO" id="GO:0005634">
    <property type="term" value="C:nucleus"/>
    <property type="evidence" value="ECO:0007669"/>
    <property type="project" value="UniProtKB-SubCell"/>
</dbReference>